<keyword evidence="1" id="KW-0472">Membrane</keyword>
<evidence type="ECO:0000313" key="2">
    <source>
        <dbReference type="EMBL" id="TKK64718.1"/>
    </source>
</evidence>
<protein>
    <submittedName>
        <fullName evidence="2">Uncharacterized protein</fullName>
    </submittedName>
</protein>
<feature type="transmembrane region" description="Helical" evidence="1">
    <location>
        <begin position="70"/>
        <end position="90"/>
    </location>
</feature>
<accession>A0A4U3KQX6</accession>
<keyword evidence="1" id="KW-1133">Transmembrane helix</keyword>
<name>A0A4U3KQX6_9BACT</name>
<dbReference type="Proteomes" id="UP000305848">
    <property type="component" value="Unassembled WGS sequence"/>
</dbReference>
<feature type="transmembrane region" description="Helical" evidence="1">
    <location>
        <begin position="102"/>
        <end position="121"/>
    </location>
</feature>
<keyword evidence="3" id="KW-1185">Reference proteome</keyword>
<organism evidence="2 3">
    <name type="scientific">Ilyomonas limi</name>
    <dbReference type="NCBI Taxonomy" id="2575867"/>
    <lineage>
        <taxon>Bacteria</taxon>
        <taxon>Pseudomonadati</taxon>
        <taxon>Bacteroidota</taxon>
        <taxon>Chitinophagia</taxon>
        <taxon>Chitinophagales</taxon>
        <taxon>Chitinophagaceae</taxon>
        <taxon>Ilyomonas</taxon>
    </lineage>
</organism>
<sequence>MQKVKRFLVHPVTICILFCGLIISGQSNGAFYIFILLLGLSHGVLHSLLGIGGIMLIIASLYLKRSSIVALIRLAASVCFILSLLCFFMQPGGDYNYPTFRQFVPLVVLIIFLLALLLFILKQFQSLRLKKDQSVSAI</sequence>
<dbReference type="AlphaFoldDB" id="A0A4U3KQX6"/>
<reference evidence="2 3" key="1">
    <citation type="submission" date="2019-05" db="EMBL/GenBank/DDBJ databases">
        <title>Panacibacter sp. strain 17mud1-8 Genome sequencing and assembly.</title>
        <authorList>
            <person name="Chhetri G."/>
        </authorList>
    </citation>
    <scope>NUCLEOTIDE SEQUENCE [LARGE SCALE GENOMIC DNA]</scope>
    <source>
        <strain evidence="2 3">17mud1-8</strain>
    </source>
</reference>
<proteinExistence type="predicted"/>
<evidence type="ECO:0000256" key="1">
    <source>
        <dbReference type="SAM" id="Phobius"/>
    </source>
</evidence>
<keyword evidence="1" id="KW-0812">Transmembrane</keyword>
<gene>
    <name evidence="2" type="ORF">FC093_21970</name>
</gene>
<feature type="transmembrane region" description="Helical" evidence="1">
    <location>
        <begin position="30"/>
        <end position="63"/>
    </location>
</feature>
<evidence type="ECO:0000313" key="3">
    <source>
        <dbReference type="Proteomes" id="UP000305848"/>
    </source>
</evidence>
<comment type="caution">
    <text evidence="2">The sequence shown here is derived from an EMBL/GenBank/DDBJ whole genome shotgun (WGS) entry which is preliminary data.</text>
</comment>
<dbReference type="RefSeq" id="WP_137263974.1">
    <property type="nucleotide sequence ID" value="NZ_SZQL01000029.1"/>
</dbReference>
<feature type="transmembrane region" description="Helical" evidence="1">
    <location>
        <begin position="7"/>
        <end position="24"/>
    </location>
</feature>
<dbReference type="EMBL" id="SZQL01000029">
    <property type="protein sequence ID" value="TKK64718.1"/>
    <property type="molecule type" value="Genomic_DNA"/>
</dbReference>